<gene>
    <name evidence="1" type="ORF">AVDCRST_MAG37-2322</name>
</gene>
<dbReference type="AlphaFoldDB" id="A0A6J4QP99"/>
<name>A0A6J4QP99_9ACTN</name>
<organism evidence="1">
    <name type="scientific">uncultured Rubrobacteraceae bacterium</name>
    <dbReference type="NCBI Taxonomy" id="349277"/>
    <lineage>
        <taxon>Bacteria</taxon>
        <taxon>Bacillati</taxon>
        <taxon>Actinomycetota</taxon>
        <taxon>Rubrobacteria</taxon>
        <taxon>Rubrobacterales</taxon>
        <taxon>Rubrobacteraceae</taxon>
        <taxon>environmental samples</taxon>
    </lineage>
</organism>
<sequence length="76" mass="8769">MHGIVRVQNFEKNSSQTSYIDLNRVVLRYKDGREVAFVPEAGRDNFSEDDMLELNKVLTRASSTAEWADATGWRYL</sequence>
<reference evidence="1" key="1">
    <citation type="submission" date="2020-02" db="EMBL/GenBank/DDBJ databases">
        <authorList>
            <person name="Meier V. D."/>
        </authorList>
    </citation>
    <scope>NUCLEOTIDE SEQUENCE</scope>
    <source>
        <strain evidence="1">AVDCRST_MAG37</strain>
    </source>
</reference>
<proteinExistence type="predicted"/>
<protein>
    <submittedName>
        <fullName evidence="1">Uncharacterized protein</fullName>
    </submittedName>
</protein>
<accession>A0A6J4QP99</accession>
<dbReference type="EMBL" id="CADCVD010000111">
    <property type="protein sequence ID" value="CAA9450879.1"/>
    <property type="molecule type" value="Genomic_DNA"/>
</dbReference>
<evidence type="ECO:0000313" key="1">
    <source>
        <dbReference type="EMBL" id="CAA9450879.1"/>
    </source>
</evidence>